<name>D7FGA3_HELP3</name>
<dbReference type="HOGENOM" id="CLU_3026048_0_0_7"/>
<accession>D7FGA3</accession>
<reference evidence="1 2" key="1">
    <citation type="journal article" date="2010" name="BMC Genomics">
        <title>Sequencing, annotation, and comparative genome analysis of the gerbil-adapted Helicobacter pylori strain B8.</title>
        <authorList>
            <person name="Farnbacher M."/>
            <person name="Jahns T."/>
            <person name="Willrodt D."/>
            <person name="Daniel R."/>
            <person name="Haas R."/>
            <person name="Goesmann A."/>
            <person name="Kurtz S."/>
            <person name="Rieder G."/>
        </authorList>
    </citation>
    <scope>NUCLEOTIDE SEQUENCE [LARGE SCALE GENOMIC DNA]</scope>
    <source>
        <strain evidence="1 2">B8</strain>
    </source>
</reference>
<evidence type="ECO:0000313" key="1">
    <source>
        <dbReference type="EMBL" id="CBI67210.1"/>
    </source>
</evidence>
<organism evidence="1 2">
    <name type="scientific">Helicobacter pylori (strain B8)</name>
    <dbReference type="NCBI Taxonomy" id="693745"/>
    <lineage>
        <taxon>Bacteria</taxon>
        <taxon>Pseudomonadati</taxon>
        <taxon>Campylobacterota</taxon>
        <taxon>Epsilonproteobacteria</taxon>
        <taxon>Campylobacterales</taxon>
        <taxon>Helicobacteraceae</taxon>
        <taxon>Helicobacter</taxon>
    </lineage>
</organism>
<sequence length="55" mass="6602">MFLGTNKKALFSLSIKNAKSIFKIKRKELALIKWQFLKKRYFLRREMAQNNPLSL</sequence>
<dbReference type="EMBL" id="FN598874">
    <property type="protein sequence ID" value="CBI67210.1"/>
    <property type="molecule type" value="Genomic_DNA"/>
</dbReference>
<dbReference type="KEGG" id="hpl:HPB8_1653"/>
<dbReference type="AlphaFoldDB" id="D7FGA3"/>
<evidence type="ECO:0000313" key="2">
    <source>
        <dbReference type="Proteomes" id="UP000007091"/>
    </source>
</evidence>
<protein>
    <submittedName>
        <fullName evidence="1">Uncharacterized protein</fullName>
    </submittedName>
</protein>
<gene>
    <name evidence="1" type="ordered locus">HPB8_1653</name>
</gene>
<dbReference type="Proteomes" id="UP000007091">
    <property type="component" value="Chromosome"/>
</dbReference>
<proteinExistence type="predicted"/>